<gene>
    <name evidence="1" type="ORF">phi674_gp33</name>
</gene>
<evidence type="ECO:0000313" key="1">
    <source>
        <dbReference type="EMBL" id="ATW62951.1"/>
    </source>
</evidence>
<dbReference type="Proteomes" id="UP000241216">
    <property type="component" value="Segment"/>
</dbReference>
<keyword evidence="2" id="KW-1185">Reference proteome</keyword>
<protein>
    <submittedName>
        <fullName evidence="1">Uncharacterized protein</fullName>
    </submittedName>
</protein>
<dbReference type="EMBL" id="MG324354">
    <property type="protein sequence ID" value="ATW62951.1"/>
    <property type="molecule type" value="Genomic_DNA"/>
</dbReference>
<proteinExistence type="predicted"/>
<name>A0A2H4PIZ3_9CAUD</name>
<reference evidence="2" key="1">
    <citation type="submission" date="2017-10" db="EMBL/GenBank/DDBJ databases">
        <title>Complete nucleotide sequences and annotations of phi673 and phi674, two new lytic phages of Corynebacterium glutamicum ATCC 13032.</title>
        <authorList>
            <person name="Yomantas Y.A.V."/>
            <person name="Abalakina E.G."/>
            <person name="Lobanova J.S."/>
            <person name="Mamontov V.T.A."/>
            <person name="Stoynova N.V."/>
            <person name="Mashko S.V."/>
        </authorList>
    </citation>
    <scope>NUCLEOTIDE SEQUENCE [LARGE SCALE GENOMIC DNA]</scope>
</reference>
<evidence type="ECO:0000313" key="2">
    <source>
        <dbReference type="Proteomes" id="UP000241216"/>
    </source>
</evidence>
<sequence length="112" mass="12581">MPHISHIQDMRLFNQLVEHLCTPEGKAAYKKYYVQELAYAQELAADDWSDETPLSDLREDARGSALGYVCSDLDIAVSDIDGDCFINTSSRLNSVIARSKNPEVIKRNLTFA</sequence>
<organism evidence="1 2">
    <name type="scientific">Corynebacterium phage phi674</name>
    <dbReference type="NCBI Taxonomy" id="2052822"/>
    <lineage>
        <taxon>Viruses</taxon>
        <taxon>Duplodnaviria</taxon>
        <taxon>Heunggongvirae</taxon>
        <taxon>Uroviricota</taxon>
        <taxon>Caudoviricetes</taxon>
        <taxon>Ikedavirus</taxon>
        <taxon>Ikedavirus phi674</taxon>
    </lineage>
</organism>
<accession>A0A2H4PIZ3</accession>